<name>A0A1B3IJ25_9SCOR</name>
<keyword evidence="1" id="KW-0732">Signal</keyword>
<evidence type="ECO:0000313" key="2">
    <source>
        <dbReference type="EMBL" id="AOF40197.1"/>
    </source>
</evidence>
<dbReference type="AlphaFoldDB" id="A0A1B3IJ25"/>
<evidence type="ECO:0000256" key="1">
    <source>
        <dbReference type="SAM" id="SignalP"/>
    </source>
</evidence>
<dbReference type="EMBL" id="KU643105">
    <property type="protein sequence ID" value="AOF40197.1"/>
    <property type="molecule type" value="mRNA"/>
</dbReference>
<reference evidence="2" key="1">
    <citation type="journal article" date="2016" name="J. Proteomics">
        <title>Transcriptomic analysis of the venom glands from the scorpion Hadogenes troglodytes revealed unique and extremely high diversity of the venom peptides.</title>
        <authorList>
            <person name="Zhong J."/>
            <person name="Zeng X.C."/>
            <person name="Zeng X."/>
            <person name="Nie Y."/>
            <person name="Zhang L."/>
            <person name="Wu S."/>
            <person name="Bao A."/>
        </authorList>
    </citation>
    <scope>NUCLEOTIDE SEQUENCE</scope>
</reference>
<accession>A0A1B3IJ25</accession>
<sequence length="125" mass="14066">MSSGSYTQRCALALVLLCSPIFSIESYRTHTILLGQGSDNPDDAPCIDEFGNHYQLLQVRDDIDKCQRRACNQYERDGTPVIYLEFIRCAEDLVPLPPVPPGCAYVKTGKSFPKCCEKRIECQDD</sequence>
<feature type="signal peptide" evidence="1">
    <location>
        <begin position="1"/>
        <end position="26"/>
    </location>
</feature>
<protein>
    <submittedName>
        <fullName evidence="2">Venom peptide HtfTx3</fullName>
    </submittedName>
</protein>
<feature type="chain" id="PRO_5008548644" evidence="1">
    <location>
        <begin position="27"/>
        <end position="125"/>
    </location>
</feature>
<proteinExistence type="evidence at transcript level"/>
<organism evidence="2">
    <name type="scientific">Hadogenes troglodytes</name>
    <dbReference type="NCBI Taxonomy" id="1577150"/>
    <lineage>
        <taxon>Eukaryota</taxon>
        <taxon>Metazoa</taxon>
        <taxon>Ecdysozoa</taxon>
        <taxon>Arthropoda</taxon>
        <taxon>Chelicerata</taxon>
        <taxon>Arachnida</taxon>
        <taxon>Scorpiones</taxon>
        <taxon>Iurida</taxon>
        <taxon>Scorpionoidea</taxon>
        <taxon>Hemiscorpiidae</taxon>
        <taxon>Hadogenes</taxon>
    </lineage>
</organism>